<dbReference type="InterPro" id="IPR036527">
    <property type="entry name" value="SCP2_sterol-bd_dom_sf"/>
</dbReference>
<protein>
    <submittedName>
        <fullName evidence="2">Putative sterol carrier protein</fullName>
    </submittedName>
</protein>
<dbReference type="OrthoDB" id="9804656at2"/>
<dbReference type="RefSeq" id="WP_092012991.1">
    <property type="nucleotide sequence ID" value="NZ_FOXH01000002.1"/>
</dbReference>
<dbReference type="InterPro" id="IPR003033">
    <property type="entry name" value="SCP2_sterol-bd_dom"/>
</dbReference>
<keyword evidence="3" id="KW-1185">Reference proteome</keyword>
<evidence type="ECO:0000313" key="3">
    <source>
        <dbReference type="Proteomes" id="UP000199306"/>
    </source>
</evidence>
<dbReference type="PANTHER" id="PTHR10094:SF25">
    <property type="entry name" value="SCP2 STEROL-BINDING DOMAIN-CONTAINING PROTEIN 1"/>
    <property type="match status" value="1"/>
</dbReference>
<dbReference type="STRING" id="1079859.SAMN04515674_102341"/>
<feature type="domain" description="SCP2" evidence="1">
    <location>
        <begin position="28"/>
        <end position="94"/>
    </location>
</feature>
<sequence>MTFSELTDKITNIASQKGGLGSSIKFDTDEGNIFISQDGQVSNTDDTADCTIKVSLKDLQGLMTGDLNPMTAMMFGKLKISGDMGVAMKLQSLF</sequence>
<reference evidence="2 3" key="1">
    <citation type="submission" date="2016-10" db="EMBL/GenBank/DDBJ databases">
        <authorList>
            <person name="de Groot N.N."/>
        </authorList>
    </citation>
    <scope>NUCLEOTIDE SEQUENCE [LARGE SCALE GENOMIC DNA]</scope>
    <source>
        <strain evidence="3">E92,LMG 26720,CCM 7988</strain>
    </source>
</reference>
<dbReference type="Gene3D" id="3.30.1050.10">
    <property type="entry name" value="SCP2 sterol-binding domain"/>
    <property type="match status" value="1"/>
</dbReference>
<accession>A0A1I5P8H6</accession>
<evidence type="ECO:0000313" key="2">
    <source>
        <dbReference type="EMBL" id="SFP30414.1"/>
    </source>
</evidence>
<dbReference type="EMBL" id="FOXH01000002">
    <property type="protein sequence ID" value="SFP30414.1"/>
    <property type="molecule type" value="Genomic_DNA"/>
</dbReference>
<dbReference type="SUPFAM" id="SSF55718">
    <property type="entry name" value="SCP-like"/>
    <property type="match status" value="1"/>
</dbReference>
<evidence type="ECO:0000259" key="1">
    <source>
        <dbReference type="Pfam" id="PF02036"/>
    </source>
</evidence>
<dbReference type="PANTHER" id="PTHR10094">
    <property type="entry name" value="STEROL CARRIER PROTEIN 2 SCP-2 FAMILY PROTEIN"/>
    <property type="match status" value="1"/>
</dbReference>
<dbReference type="GO" id="GO:0005829">
    <property type="term" value="C:cytosol"/>
    <property type="evidence" value="ECO:0007669"/>
    <property type="project" value="TreeGrafter"/>
</dbReference>
<organism evidence="2 3">
    <name type="scientific">Pseudarcicella hirudinis</name>
    <dbReference type="NCBI Taxonomy" id="1079859"/>
    <lineage>
        <taxon>Bacteria</taxon>
        <taxon>Pseudomonadati</taxon>
        <taxon>Bacteroidota</taxon>
        <taxon>Cytophagia</taxon>
        <taxon>Cytophagales</taxon>
        <taxon>Flectobacillaceae</taxon>
        <taxon>Pseudarcicella</taxon>
    </lineage>
</organism>
<proteinExistence type="predicted"/>
<gene>
    <name evidence="2" type="ORF">SAMN04515674_102341</name>
</gene>
<dbReference type="Pfam" id="PF02036">
    <property type="entry name" value="SCP2"/>
    <property type="match status" value="1"/>
</dbReference>
<name>A0A1I5P8H6_9BACT</name>
<dbReference type="AlphaFoldDB" id="A0A1I5P8H6"/>
<dbReference type="Proteomes" id="UP000199306">
    <property type="component" value="Unassembled WGS sequence"/>
</dbReference>